<feature type="domain" description="Aminotransferase class I/classII large" evidence="4">
    <location>
        <begin position="19"/>
        <end position="102"/>
    </location>
</feature>
<dbReference type="InterPro" id="IPR015421">
    <property type="entry name" value="PyrdxlP-dep_Trfase_major"/>
</dbReference>
<evidence type="ECO:0000313" key="6">
    <source>
        <dbReference type="Proteomes" id="UP000254817"/>
    </source>
</evidence>
<dbReference type="GO" id="GO:0008890">
    <property type="term" value="F:glycine C-acetyltransferase activity"/>
    <property type="evidence" value="ECO:0007669"/>
    <property type="project" value="UniProtKB-EC"/>
</dbReference>
<dbReference type="GO" id="GO:0005829">
    <property type="term" value="C:cytosol"/>
    <property type="evidence" value="ECO:0007669"/>
    <property type="project" value="TreeGrafter"/>
</dbReference>
<dbReference type="EC" id="2.3.1.29" evidence="5"/>
<dbReference type="InterPro" id="IPR050087">
    <property type="entry name" value="AON_synthase_class-II"/>
</dbReference>
<keyword evidence="5" id="KW-0436">Ligase</keyword>
<dbReference type="Gene3D" id="3.40.640.10">
    <property type="entry name" value="Type I PLP-dependent aspartate aminotransferase-like (Major domain)"/>
    <property type="match status" value="1"/>
</dbReference>
<evidence type="ECO:0000256" key="2">
    <source>
        <dbReference type="ARBA" id="ARBA00008392"/>
    </source>
</evidence>
<sequence length="114" mass="12420">MNKTGGLPGDGRCDSLLFCFDANGGLFETLLGAEDAIISDALNHASIIDGVRLCKAKRYRYANNDMQELEARLKEAREAGARHVLIATDGVFSMDGVIANLKVFAISQINMMPW</sequence>
<evidence type="ECO:0000256" key="1">
    <source>
        <dbReference type="ARBA" id="ARBA00001933"/>
    </source>
</evidence>
<dbReference type="Pfam" id="PF00155">
    <property type="entry name" value="Aminotran_1_2"/>
    <property type="match status" value="1"/>
</dbReference>
<dbReference type="EMBL" id="UGAW01000001">
    <property type="protein sequence ID" value="STG51143.1"/>
    <property type="molecule type" value="Genomic_DNA"/>
</dbReference>
<dbReference type="PANTHER" id="PTHR13693:SF102">
    <property type="entry name" value="2-AMINO-3-KETOBUTYRATE COENZYME A LIGASE, MITOCHONDRIAL"/>
    <property type="match status" value="1"/>
</dbReference>
<dbReference type="InterPro" id="IPR004839">
    <property type="entry name" value="Aminotransferase_I/II_large"/>
</dbReference>
<dbReference type="InterPro" id="IPR015424">
    <property type="entry name" value="PyrdxlP-dep_Trfase"/>
</dbReference>
<dbReference type="SUPFAM" id="SSF53383">
    <property type="entry name" value="PLP-dependent transferases"/>
    <property type="match status" value="1"/>
</dbReference>
<keyword evidence="5" id="KW-0012">Acyltransferase</keyword>
<accession>A0A376ML96</accession>
<dbReference type="GO" id="GO:0030170">
    <property type="term" value="F:pyridoxal phosphate binding"/>
    <property type="evidence" value="ECO:0007669"/>
    <property type="project" value="InterPro"/>
</dbReference>
<comment type="cofactor">
    <cofactor evidence="1">
        <name>pyridoxal 5'-phosphate</name>
        <dbReference type="ChEBI" id="CHEBI:597326"/>
    </cofactor>
</comment>
<dbReference type="AlphaFoldDB" id="A0A376ML96"/>
<dbReference type="GO" id="GO:0016874">
    <property type="term" value="F:ligase activity"/>
    <property type="evidence" value="ECO:0007669"/>
    <property type="project" value="UniProtKB-KW"/>
</dbReference>
<proteinExistence type="inferred from homology"/>
<evidence type="ECO:0000256" key="3">
    <source>
        <dbReference type="ARBA" id="ARBA00022679"/>
    </source>
</evidence>
<dbReference type="Proteomes" id="UP000254817">
    <property type="component" value="Unassembled WGS sequence"/>
</dbReference>
<reference evidence="5 6" key="1">
    <citation type="submission" date="2018-06" db="EMBL/GenBank/DDBJ databases">
        <authorList>
            <consortium name="Pathogen Informatics"/>
            <person name="Doyle S."/>
        </authorList>
    </citation>
    <scope>NUCLEOTIDE SEQUENCE [LARGE SCALE GENOMIC DNA]</scope>
    <source>
        <strain evidence="5 6">NCTC11112</strain>
    </source>
</reference>
<comment type="similarity">
    <text evidence="2">Belongs to the class-II pyridoxal-phosphate-dependent aminotransferase family.</text>
</comment>
<keyword evidence="3 5" id="KW-0808">Transferase</keyword>
<evidence type="ECO:0000313" key="5">
    <source>
        <dbReference type="EMBL" id="STG51143.1"/>
    </source>
</evidence>
<evidence type="ECO:0000259" key="4">
    <source>
        <dbReference type="Pfam" id="PF00155"/>
    </source>
</evidence>
<name>A0A376ML96_ECOLX</name>
<protein>
    <submittedName>
        <fullName evidence="5">2-amino-3-ketobutyrate coenzyme A ligase</fullName>
        <ecNumber evidence="5">2.3.1.29</ecNumber>
    </submittedName>
</protein>
<organism evidence="5 6">
    <name type="scientific">Escherichia coli</name>
    <dbReference type="NCBI Taxonomy" id="562"/>
    <lineage>
        <taxon>Bacteria</taxon>
        <taxon>Pseudomonadati</taxon>
        <taxon>Pseudomonadota</taxon>
        <taxon>Gammaproteobacteria</taxon>
        <taxon>Enterobacterales</taxon>
        <taxon>Enterobacteriaceae</taxon>
        <taxon>Escherichia</taxon>
    </lineage>
</organism>
<gene>
    <name evidence="5" type="primary">kbl_2</name>
    <name evidence="5" type="ORF">NCTC11112_01575</name>
</gene>
<dbReference type="PANTHER" id="PTHR13693">
    <property type="entry name" value="CLASS II AMINOTRANSFERASE/8-AMINO-7-OXONONANOATE SYNTHASE"/>
    <property type="match status" value="1"/>
</dbReference>